<evidence type="ECO:0000313" key="4">
    <source>
        <dbReference type="EMBL" id="KOO22290.1"/>
    </source>
</evidence>
<keyword evidence="4" id="KW-0430">Lectin</keyword>
<evidence type="ECO:0000259" key="3">
    <source>
        <dbReference type="PROSITE" id="PS50004"/>
    </source>
</evidence>
<keyword evidence="5" id="KW-1185">Reference proteome</keyword>
<name>A0A0M0J748_9EUKA</name>
<dbReference type="SUPFAM" id="SSF49899">
    <property type="entry name" value="Concanavalin A-like lectins/glucanases"/>
    <property type="match status" value="1"/>
</dbReference>
<dbReference type="InterPro" id="IPR035892">
    <property type="entry name" value="C2_domain_sf"/>
</dbReference>
<dbReference type="GO" id="GO:0030246">
    <property type="term" value="F:carbohydrate binding"/>
    <property type="evidence" value="ECO:0007669"/>
    <property type="project" value="UniProtKB-KW"/>
</dbReference>
<evidence type="ECO:0000256" key="1">
    <source>
        <dbReference type="ARBA" id="ARBA00007606"/>
    </source>
</evidence>
<dbReference type="Gene3D" id="2.60.120.200">
    <property type="match status" value="2"/>
</dbReference>
<sequence length="2620" mass="286113">MGDELLGRPELPRDFLQRATVWSDRFVKTALIPGYSVQEPNALRTGCTLLSMQKETPISARAGLAAAKLAGDTSDRGSARQRQARSSSFDPDAATADELLEHVREHEPQHYIPLAFNDGDNRGLYVTLENVKEMALHAEFGFEAAGKRGDAMKIVKTFVLDYWRETNRINSMEAIILLSDMFYLSASLGPSAVTQLMNLWREMVHTSREHGIKVFLEPARLTLLPFHHVFIASDALQLALCHYVRSPPDASPADGSATTRGGISRETVEGLMEMTLVAEPELRERFVKQVDEMAALCRREAPTHSLVVSMSQMDVHALAAIYATFLGAWKGDATLVQKGDATLVPRFAEQPQAAESAENAVERLEKLSIVRQTVQRQVNLLLSLYSNVQGEPVPDPWEGTILSSAEHERLELFSIHMLQQLLPMKSIQEQKMLLLPRGLVRCPSLEELYLQLNAIKTRLLGPACELLVSPVTAVRQAPKVSAPNAPAHHGKKSAAKDGGAEDLVWQLSVTLLSARGLKQGPHALYARIKCNAYTYKSQPVWRVAESRGSSATASFAEDVMYTFHHVEERSTLEVRVLEDHPLGALLDPLVGKAVVDLAQLKGNKTRHSKWFELSKGSKVTGEICLELQMELIGATQQTSHAPARGRRGSTPGLGEVEQQSKLDFLTLSGGWQGFCWHSAATASTTFQMMEMDMIFSSGGDLPAPHQTVSGSGSDQIGNWELHAGRRYTQTSPSQVEWLKTYTSLNATFAQEADDGSGELVPPEVYFEGCMDERSNVIYGQWHMAFAMRSTFYREKENVGEPYSEEELVLAGEAAVPAEIQSSGAMLSVRHPELWQGRYELIDAVTQRKHARLQDSMDASEREQVLSESLTEKEWVEVLTNLADKVDPLWLDQPSGTNEQTALRQAIKKAERVLTEAQSAEARVSLKPEQRDKLDEWAVAEVKLPAVHVQGGFVLWQKGRPASLIYPAIAACMPSIAIASMLQPGIAAPLPPTHTERQTILLVIEATGLYNLNCMHQPANPYLVVTIGDPATGNAHRLMTQPVLDAASTTVRGRNEDGVERSELKFGANERFLVFLDGGAAELVSAAQQPLHLNVTLMHKELSSVGGPPHVASELRAELQARVALALANQVQEDKTAWEGEEGRERRKSQTGLVGGLMSFVRRGMGEVKEAIGMVPVGMVPHDERKPPTPTDPEIGCGTLDVSIDLLPSAKPRSTRVPLEQPIGSALQYSGLAQHEIIEIMQLLPDGLRRLKVPVGEAVLKIASVRWSADSALEGRRPHELVPSEEDRIALEKRGGAAVVSGAKKDDDDGNRSLSAENPYALKQPGSFMRFRWEESEAREVLLKVDGLHPVYEREKAVGATLRKRADTISERLEGRLCELEHAQRRAGELCSLDRLSETIKDTYDDQLSALQPSLTPVDRGEEALATEVDKLVARLQTAHQEASPSPEDLAATDQLEQLLEWQEYMVQLWDDGFKTALQAGDLSANPDYTHLRDELDRIQPSLGQGTRAHWDYYRSGRWRMRDMELSAYREMERLYNAMLRRYASVLAVVPAFDAALNAMLPLEYRMSRAVNKVRIGFWFRCWRLVPPDWQHGGGKYLLLPAGGAGGKARLTMRAEPLVLSGLSARKIAEFTSQAARKGPATLAAGHALANDLNAQGRQLIFADQSSGGCREIEKCLHRLRELRAKIQRALDDEEGLPPPIEPVSIVAYHIQVHSKTSAPQGVSQAGIVARLRFRSPEARSAMADRFGAPVAHDSGRSGYSQELPLGSRNHVQTLTADELASKSHKKKVRSKAKSKNEGGLFREGCVDIFRVEFDRDLGEIFGVELQTAGLANDRSKWYVDKVVVSKVASVANISWAGAMLGAGRIGSGQSWPFMRHLPASERALAVSTGWQQFPPQATVHVVARVCDSGSLVESQVGGTAGALELFLTLIGAAGVRSEPIALHRQQVVAPEKGSHVWHFILHADGDGDGEGQPLLDVVSPDGIHSVEVTHTGKGSPIFLDSLTLWCQHSDELYHFPCYEWLDENEACNFVSAGSRSTKVLNSVPLHLGLPPPPPPPPTLEIREDPTDSSQQLLVITCSAGGGGAASMVGLSWRVQCVDEASEADPPAFLDVFDARSLSWSATSSLEWRGGLVLSEPTLEVPLRTHVRLDGRTGLRAGSYLVRAAGIHPLFGDGPWSTAARYQVSLVADESSSPSGFLCVTKAGEVGGLQIKRPKVPPVNTAATEVMHAFHFSLSAMPQPSVQADRPSLGRRGSSAELLLLLHAADDPTAALPAVSFEEAVQPRGDQLPQALVCTGEAEVWRGTLELTPPRKGIGIAGGAWFHRPLTVANGFETEFTFRITKPPNAQRGSDGFAFVLQRDERSVAALGTSGIQLGFGGLTHSLAVQFATQPSCAERRKSPKAEGEAEDESVLCTLPEPHDHIFLVPHALAGKECICPFTGAHFIAPDFDSLPAAPTLEYEPVDLSHHTDRLSVQSAGAHANSSGPEASLASATLPMLDDGCPHHVRIVLERDRLYDPRLPRVDDAADDDDAAGITKGSGSSYRLLVYVDNMHAALINIEIELRDLFGQVEDWDGTMIAGFTAGTGKRAAAHAITSWSFHEVSEGKAAKVKSTGWFSGIMGF</sequence>
<reference evidence="5" key="1">
    <citation type="journal article" date="2015" name="PLoS Genet.">
        <title>Genome Sequence and Transcriptome Analyses of Chrysochromulina tobin: Metabolic Tools for Enhanced Algal Fitness in the Prominent Order Prymnesiales (Haptophyceae).</title>
        <authorList>
            <person name="Hovde B.T."/>
            <person name="Deodato C.R."/>
            <person name="Hunsperger H.M."/>
            <person name="Ryken S.A."/>
            <person name="Yost W."/>
            <person name="Jha R.K."/>
            <person name="Patterson J."/>
            <person name="Monnat R.J. Jr."/>
            <person name="Barlow S.B."/>
            <person name="Starkenburg S.R."/>
            <person name="Cattolico R.A."/>
        </authorList>
    </citation>
    <scope>NUCLEOTIDE SEQUENCE</scope>
    <source>
        <strain evidence="5">CCMP291</strain>
    </source>
</reference>
<dbReference type="PANTHER" id="PTHR32401:SF48">
    <property type="entry name" value="LEGUME LECTIN DOMAIN-CONTAINING PROTEIN"/>
    <property type="match status" value="1"/>
</dbReference>
<dbReference type="Gene3D" id="2.60.60.20">
    <property type="entry name" value="PLAT/LH2 domain"/>
    <property type="match status" value="1"/>
</dbReference>
<comment type="similarity">
    <text evidence="1">Belongs to the leguminous lectin family.</text>
</comment>
<dbReference type="InterPro" id="IPR000008">
    <property type="entry name" value="C2_dom"/>
</dbReference>
<dbReference type="Proteomes" id="UP000037460">
    <property type="component" value="Unassembled WGS sequence"/>
</dbReference>
<dbReference type="OrthoDB" id="409136at2759"/>
<protein>
    <submittedName>
        <fullName evidence="4">Legume lectin beta domain</fullName>
    </submittedName>
</protein>
<feature type="domain" description="C2" evidence="3">
    <location>
        <begin position="488"/>
        <end position="611"/>
    </location>
</feature>
<dbReference type="EMBL" id="JWZX01003292">
    <property type="protein sequence ID" value="KOO22290.1"/>
    <property type="molecule type" value="Genomic_DNA"/>
</dbReference>
<feature type="region of interest" description="Disordered" evidence="2">
    <location>
        <begin position="71"/>
        <end position="91"/>
    </location>
</feature>
<evidence type="ECO:0000256" key="2">
    <source>
        <dbReference type="SAM" id="MobiDB-lite"/>
    </source>
</evidence>
<dbReference type="InterPro" id="IPR013320">
    <property type="entry name" value="ConA-like_dom_sf"/>
</dbReference>
<dbReference type="SUPFAM" id="SSF49562">
    <property type="entry name" value="C2 domain (Calcium/lipid-binding domain, CaLB)"/>
    <property type="match status" value="1"/>
</dbReference>
<dbReference type="SUPFAM" id="SSF49723">
    <property type="entry name" value="Lipase/lipooxygenase domain (PLAT/LH2 domain)"/>
    <property type="match status" value="1"/>
</dbReference>
<organism evidence="4 5">
    <name type="scientific">Chrysochromulina tobinii</name>
    <dbReference type="NCBI Taxonomy" id="1460289"/>
    <lineage>
        <taxon>Eukaryota</taxon>
        <taxon>Haptista</taxon>
        <taxon>Haptophyta</taxon>
        <taxon>Prymnesiophyceae</taxon>
        <taxon>Prymnesiales</taxon>
        <taxon>Chrysochromulinaceae</taxon>
        <taxon>Chrysochromulina</taxon>
    </lineage>
</organism>
<evidence type="ECO:0000313" key="5">
    <source>
        <dbReference type="Proteomes" id="UP000037460"/>
    </source>
</evidence>
<proteinExistence type="inferred from homology"/>
<comment type="caution">
    <text evidence="4">The sequence shown here is derived from an EMBL/GenBank/DDBJ whole genome shotgun (WGS) entry which is preliminary data.</text>
</comment>
<dbReference type="InterPro" id="IPR036392">
    <property type="entry name" value="PLAT/LH2_dom_sf"/>
</dbReference>
<gene>
    <name evidence="4" type="ORF">Ctob_005718</name>
</gene>
<dbReference type="PANTHER" id="PTHR32401">
    <property type="entry name" value="CONCANAVALIN A-LIKE LECTIN FAMILY PROTEIN"/>
    <property type="match status" value="1"/>
</dbReference>
<dbReference type="PROSITE" id="PS50004">
    <property type="entry name" value="C2"/>
    <property type="match status" value="1"/>
</dbReference>
<dbReference type="Gene3D" id="2.60.40.150">
    <property type="entry name" value="C2 domain"/>
    <property type="match status" value="1"/>
</dbReference>
<dbReference type="InterPro" id="IPR050258">
    <property type="entry name" value="Leguminous_Lectin"/>
</dbReference>
<accession>A0A0M0J748</accession>